<name>A0A919FHQ6_9MICO</name>
<evidence type="ECO:0000259" key="2">
    <source>
        <dbReference type="Pfam" id="PF01408"/>
    </source>
</evidence>
<protein>
    <submittedName>
        <fullName evidence="4">Oxidoreductase</fullName>
    </submittedName>
</protein>
<dbReference type="AlphaFoldDB" id="A0A919FHQ6"/>
<dbReference type="Gene3D" id="3.30.360.10">
    <property type="entry name" value="Dihydrodipicolinate Reductase, domain 2"/>
    <property type="match status" value="1"/>
</dbReference>
<organism evidence="4 5">
    <name type="scientific">Promicromonospora soli</name>
    <dbReference type="NCBI Taxonomy" id="2035533"/>
    <lineage>
        <taxon>Bacteria</taxon>
        <taxon>Bacillati</taxon>
        <taxon>Actinomycetota</taxon>
        <taxon>Actinomycetes</taxon>
        <taxon>Micrococcales</taxon>
        <taxon>Promicromonosporaceae</taxon>
        <taxon>Promicromonospora</taxon>
    </lineage>
</organism>
<dbReference type="InterPro" id="IPR036291">
    <property type="entry name" value="NAD(P)-bd_dom_sf"/>
</dbReference>
<dbReference type="InterPro" id="IPR000683">
    <property type="entry name" value="Gfo/Idh/MocA-like_OxRdtase_N"/>
</dbReference>
<accession>A0A919FHQ6</accession>
<dbReference type="Proteomes" id="UP000627369">
    <property type="component" value="Unassembled WGS sequence"/>
</dbReference>
<dbReference type="InterPro" id="IPR055170">
    <property type="entry name" value="GFO_IDH_MocA-like_dom"/>
</dbReference>
<evidence type="ECO:0000313" key="5">
    <source>
        <dbReference type="Proteomes" id="UP000627369"/>
    </source>
</evidence>
<dbReference type="GO" id="GO:0000166">
    <property type="term" value="F:nucleotide binding"/>
    <property type="evidence" value="ECO:0007669"/>
    <property type="project" value="InterPro"/>
</dbReference>
<proteinExistence type="predicted"/>
<evidence type="ECO:0000313" key="4">
    <source>
        <dbReference type="EMBL" id="GHH65702.1"/>
    </source>
</evidence>
<dbReference type="SUPFAM" id="SSF55347">
    <property type="entry name" value="Glyceraldehyde-3-phosphate dehydrogenase-like, C-terminal domain"/>
    <property type="match status" value="1"/>
</dbReference>
<evidence type="ECO:0000259" key="3">
    <source>
        <dbReference type="Pfam" id="PF22725"/>
    </source>
</evidence>
<reference evidence="4" key="1">
    <citation type="journal article" date="2014" name="Int. J. Syst. Evol. Microbiol.">
        <title>Complete genome sequence of Corynebacterium casei LMG S-19264T (=DSM 44701T), isolated from a smear-ripened cheese.</title>
        <authorList>
            <consortium name="US DOE Joint Genome Institute (JGI-PGF)"/>
            <person name="Walter F."/>
            <person name="Albersmeier A."/>
            <person name="Kalinowski J."/>
            <person name="Ruckert C."/>
        </authorList>
    </citation>
    <scope>NUCLEOTIDE SEQUENCE</scope>
    <source>
        <strain evidence="4">CGMCC 4.7398</strain>
    </source>
</reference>
<evidence type="ECO:0000256" key="1">
    <source>
        <dbReference type="ARBA" id="ARBA00023027"/>
    </source>
</evidence>
<dbReference type="Pfam" id="PF01408">
    <property type="entry name" value="GFO_IDH_MocA"/>
    <property type="match status" value="1"/>
</dbReference>
<dbReference type="EMBL" id="BNAS01000001">
    <property type="protein sequence ID" value="GHH65702.1"/>
    <property type="molecule type" value="Genomic_DNA"/>
</dbReference>
<dbReference type="Gene3D" id="3.40.50.720">
    <property type="entry name" value="NAD(P)-binding Rossmann-like Domain"/>
    <property type="match status" value="1"/>
</dbReference>
<dbReference type="PANTHER" id="PTHR43249">
    <property type="entry name" value="UDP-N-ACETYL-2-AMINO-2-DEOXY-D-GLUCURONATE OXIDASE"/>
    <property type="match status" value="1"/>
</dbReference>
<dbReference type="SUPFAM" id="SSF51735">
    <property type="entry name" value="NAD(P)-binding Rossmann-fold domains"/>
    <property type="match status" value="1"/>
</dbReference>
<dbReference type="PANTHER" id="PTHR43249:SF1">
    <property type="entry name" value="D-GLUCOSIDE 3-DEHYDROGENASE"/>
    <property type="match status" value="1"/>
</dbReference>
<feature type="domain" description="GFO/IDH/MocA-like oxidoreductase" evidence="3">
    <location>
        <begin position="133"/>
        <end position="253"/>
    </location>
</feature>
<feature type="domain" description="Gfo/Idh/MocA-like oxidoreductase N-terminal" evidence="2">
    <location>
        <begin position="2"/>
        <end position="122"/>
    </location>
</feature>
<reference evidence="4" key="2">
    <citation type="submission" date="2020-09" db="EMBL/GenBank/DDBJ databases">
        <authorList>
            <person name="Sun Q."/>
            <person name="Zhou Y."/>
        </authorList>
    </citation>
    <scope>NUCLEOTIDE SEQUENCE</scope>
    <source>
        <strain evidence="4">CGMCC 4.7398</strain>
    </source>
</reference>
<keyword evidence="5" id="KW-1185">Reference proteome</keyword>
<gene>
    <name evidence="4" type="ORF">GCM10017772_04340</name>
</gene>
<dbReference type="Pfam" id="PF22725">
    <property type="entry name" value="GFO_IDH_MocA_C3"/>
    <property type="match status" value="1"/>
</dbReference>
<sequence>MLKIGIIGTGGIAAAHIDGYRRFADECEIVALCDVAPGRAAALRAQPGLTSARAYERVEDMLAAENLDLVSIATPPSTHAELTIAALRAGVDVLVEKPMAPSLEECDAMIAAATENDRILSVVAQNRFRDDMATLKEVLDSGLIGPVSHAQVSSAWWRGTAYYDLWWRGTWESEGGGCTLNHAIHHLDLTLWLLGAPRAVTAVLTNAAHENSEVEDLSVAVLQYDRALAEVTSSVVHHGEEQAIVVHGRHARVSQPWKVVADAAEPNGFPVPGGDPGRVAKIEALAASHRALEHVGHPGQIGDMLGAVRERRRPAVDGTDGRRAIELVTAIYQAGIERRTVDLPVSADDPYYRAGTLVERAPHFFEKTTAVADLPGAITVGSSSAIDD</sequence>
<keyword evidence="1" id="KW-0520">NAD</keyword>
<dbReference type="InterPro" id="IPR052515">
    <property type="entry name" value="Gfo/Idh/MocA_Oxidoreductase"/>
</dbReference>
<comment type="caution">
    <text evidence="4">The sequence shown here is derived from an EMBL/GenBank/DDBJ whole genome shotgun (WGS) entry which is preliminary data.</text>
</comment>